<accession>A0AAE3DZ11</accession>
<dbReference type="RefSeq" id="WP_308456375.1">
    <property type="nucleotide sequence ID" value="NZ_JAJEQM010000008.1"/>
</dbReference>
<keyword evidence="1" id="KW-0472">Membrane</keyword>
<feature type="transmembrane region" description="Helical" evidence="1">
    <location>
        <begin position="71"/>
        <end position="92"/>
    </location>
</feature>
<feature type="transmembrane region" description="Helical" evidence="1">
    <location>
        <begin position="329"/>
        <end position="351"/>
    </location>
</feature>
<comment type="caution">
    <text evidence="3">The sequence shown here is derived from an EMBL/GenBank/DDBJ whole genome shotgun (WGS) entry which is preliminary data.</text>
</comment>
<feature type="transmembrane region" description="Helical" evidence="1">
    <location>
        <begin position="279"/>
        <end position="301"/>
    </location>
</feature>
<feature type="transmembrane region" description="Helical" evidence="1">
    <location>
        <begin position="241"/>
        <end position="258"/>
    </location>
</feature>
<dbReference type="AlphaFoldDB" id="A0AAE3DZ11"/>
<evidence type="ECO:0000256" key="2">
    <source>
        <dbReference type="SAM" id="SignalP"/>
    </source>
</evidence>
<proteinExistence type="predicted"/>
<evidence type="ECO:0000256" key="1">
    <source>
        <dbReference type="SAM" id="Phobius"/>
    </source>
</evidence>
<organism evidence="3 4">
    <name type="scientific">Hominilimicola fabiformis</name>
    <dbReference type="NCBI Taxonomy" id="2885356"/>
    <lineage>
        <taxon>Bacteria</taxon>
        <taxon>Bacillati</taxon>
        <taxon>Bacillota</taxon>
        <taxon>Clostridia</taxon>
        <taxon>Eubacteriales</taxon>
        <taxon>Oscillospiraceae</taxon>
        <taxon>Hominilimicola</taxon>
    </lineage>
</organism>
<feature type="transmembrane region" description="Helical" evidence="1">
    <location>
        <begin position="99"/>
        <end position="120"/>
    </location>
</feature>
<keyword evidence="1" id="KW-1133">Transmembrane helix</keyword>
<dbReference type="InterPro" id="IPR014194">
    <property type="entry name" value="Spore_III_AE"/>
</dbReference>
<keyword evidence="4" id="KW-1185">Reference proteome</keyword>
<feature type="transmembrane region" description="Helical" evidence="1">
    <location>
        <begin position="163"/>
        <end position="190"/>
    </location>
</feature>
<dbReference type="Proteomes" id="UP001198242">
    <property type="component" value="Unassembled WGS sequence"/>
</dbReference>
<gene>
    <name evidence="3" type="ORF">LKE05_07110</name>
</gene>
<feature type="signal peptide" evidence="2">
    <location>
        <begin position="1"/>
        <end position="22"/>
    </location>
</feature>
<feature type="transmembrane region" description="Helical" evidence="1">
    <location>
        <begin position="211"/>
        <end position="229"/>
    </location>
</feature>
<dbReference type="Pfam" id="PF09546">
    <property type="entry name" value="Spore_III_AE"/>
    <property type="match status" value="1"/>
</dbReference>
<sequence>MHFLLCKIIIILTLIMPITAYADVPTLEGEDLFNQTVERSMTGDLSLNPTDILNMLSDDIMGEIRECTDDVIILFIIAAISGIITTISTSFGNKSTSEAAFFACFTLMSAAAIKCFGTAMEYGTTVVTAMTDFITKFSPLLMIMIATSGKAVSASTFQPVMSAAVYVVSIIIEKCLVPLIAFSSVLAVAGNISDKVQLSGFCKVVKSISKWLMAAIITIFTGISAIYGFSSPALDAVSGKAVKFAVGSLVPVVGTFLSDTLETVVSGTRLMKNAVGTSGIIVMCVICVLPILKIGVIQLMLKLTSSIAEPLTDKRVSSMLWEVSESVTTIFAVVVMVAVLFMINISIMLAATGI</sequence>
<evidence type="ECO:0000313" key="3">
    <source>
        <dbReference type="EMBL" id="MCC2210557.1"/>
    </source>
</evidence>
<name>A0AAE3DZ11_9FIRM</name>
<dbReference type="EMBL" id="JAJEQM010000008">
    <property type="protein sequence ID" value="MCC2210557.1"/>
    <property type="molecule type" value="Genomic_DNA"/>
</dbReference>
<protein>
    <submittedName>
        <fullName evidence="3">Stage III sporulation protein AE</fullName>
    </submittedName>
</protein>
<keyword evidence="2" id="KW-0732">Signal</keyword>
<feature type="chain" id="PRO_5042115965" evidence="2">
    <location>
        <begin position="23"/>
        <end position="354"/>
    </location>
</feature>
<evidence type="ECO:0000313" key="4">
    <source>
        <dbReference type="Proteomes" id="UP001198242"/>
    </source>
</evidence>
<keyword evidence="1" id="KW-0812">Transmembrane</keyword>
<reference evidence="3 4" key="1">
    <citation type="submission" date="2021-10" db="EMBL/GenBank/DDBJ databases">
        <title>Anaerobic single-cell dispensing facilitates the cultivation of human gut bacteria.</title>
        <authorList>
            <person name="Afrizal A."/>
        </authorList>
    </citation>
    <scope>NUCLEOTIDE SEQUENCE [LARGE SCALE GENOMIC DNA]</scope>
    <source>
        <strain evidence="3 4">CLA-AA-H232</strain>
    </source>
</reference>